<dbReference type="GO" id="GO:0032790">
    <property type="term" value="P:ribosome disassembly"/>
    <property type="evidence" value="ECO:0007669"/>
    <property type="project" value="TreeGrafter"/>
</dbReference>
<dbReference type="Gene3D" id="2.30.30.870">
    <property type="entry name" value="Pelota, domain A"/>
    <property type="match status" value="1"/>
</dbReference>
<dbReference type="OrthoDB" id="10249111at2759"/>
<proteinExistence type="inferred from homology"/>
<comment type="cofactor">
    <cofactor evidence="1 6">
        <name>a divalent metal cation</name>
        <dbReference type="ChEBI" id="CHEBI:60240"/>
    </cofactor>
</comment>
<dbReference type="InterPro" id="IPR005142">
    <property type="entry name" value="eRF1_3"/>
</dbReference>
<evidence type="ECO:0000313" key="10">
    <source>
        <dbReference type="Proteomes" id="UP000193920"/>
    </source>
</evidence>
<evidence type="ECO:0000313" key="9">
    <source>
        <dbReference type="EMBL" id="ORY30072.1"/>
    </source>
</evidence>
<evidence type="ECO:0000256" key="6">
    <source>
        <dbReference type="RuleBase" id="RU362019"/>
    </source>
</evidence>
<dbReference type="EMBL" id="MCOG01000176">
    <property type="protein sequence ID" value="ORY30072.1"/>
    <property type="molecule type" value="Genomic_DNA"/>
</dbReference>
<dbReference type="SUPFAM" id="SSF55315">
    <property type="entry name" value="L30e-like"/>
    <property type="match status" value="1"/>
</dbReference>
<organism evidence="9 10">
    <name type="scientific">Neocallimastix californiae</name>
    <dbReference type="NCBI Taxonomy" id="1754190"/>
    <lineage>
        <taxon>Eukaryota</taxon>
        <taxon>Fungi</taxon>
        <taxon>Fungi incertae sedis</taxon>
        <taxon>Chytridiomycota</taxon>
        <taxon>Chytridiomycota incertae sedis</taxon>
        <taxon>Neocallimastigomycetes</taxon>
        <taxon>Neocallimastigales</taxon>
        <taxon>Neocallimastigaceae</taxon>
        <taxon>Neocallimastix</taxon>
    </lineage>
</organism>
<reference evidence="9 10" key="1">
    <citation type="submission" date="2016-08" db="EMBL/GenBank/DDBJ databases">
        <title>A Parts List for Fungal Cellulosomes Revealed by Comparative Genomics.</title>
        <authorList>
            <consortium name="DOE Joint Genome Institute"/>
            <person name="Haitjema C.H."/>
            <person name="Gilmore S.P."/>
            <person name="Henske J.K."/>
            <person name="Solomon K.V."/>
            <person name="De Groot R."/>
            <person name="Kuo A."/>
            <person name="Mondo S.J."/>
            <person name="Salamov A.A."/>
            <person name="Labutti K."/>
            <person name="Zhao Z."/>
            <person name="Chiniquy J."/>
            <person name="Barry K."/>
            <person name="Brewer H.M."/>
            <person name="Purvine S.O."/>
            <person name="Wright A.T."/>
            <person name="Boxma B."/>
            <person name="Van Alen T."/>
            <person name="Hackstein J.H."/>
            <person name="Baker S.E."/>
            <person name="Grigoriev I.V."/>
            <person name="O'Malley M.A."/>
        </authorList>
    </citation>
    <scope>NUCLEOTIDE SEQUENCE [LARGE SCALE GENOMIC DNA]</scope>
    <source>
        <strain evidence="9 10">G1</strain>
    </source>
</reference>
<evidence type="ECO:0000256" key="2">
    <source>
        <dbReference type="ARBA" id="ARBA00004496"/>
    </source>
</evidence>
<dbReference type="Gene3D" id="3.30.1330.30">
    <property type="match status" value="1"/>
</dbReference>
<dbReference type="GO" id="GO:0070481">
    <property type="term" value="P:nuclear-transcribed mRNA catabolic process, non-stop decay"/>
    <property type="evidence" value="ECO:0007669"/>
    <property type="project" value="InterPro"/>
</dbReference>
<sequence length="406" mass="45834">MKLLKKNIEKDKSGFVTLSPTEPEDMWHIYNLIQKGDQLKATTIRRVISETSTGSTNKSTVHLTLTIVVEKSHFDVQSSQLHVSGRNITENKHVKIGAYHTIDLFINSTLTLIKEEWDIISLERIEEACDITKTADVAAVVLQEGLANVCLITNTMTVVRQRIEVSIQKKRKGFANGYEGSLKKFYQQVMDAIIHHINFDVVKVLIIASPGYVKDDLYTYMMNEAMKNEIKVLLENKSKILLIHCSSGHKHSLNEVLNEPAVRNQLSETKYSTEIKALQRFYDMLNRDTGRAFYGIKSINAACENGAIETLLLSDKLFRSNDIETRKKYIKLVEDVRAMGGKVLIYSSLHNSGEQLNQLTGVAAILSYPMEEPDSDVDNESDNDNNDDDSVEWSTSSSEDSSDENF</sequence>
<dbReference type="NCBIfam" id="TIGR00111">
    <property type="entry name" value="pelota"/>
    <property type="match status" value="1"/>
</dbReference>
<dbReference type="GO" id="GO:0070651">
    <property type="term" value="P:nonfunctional rRNA decay"/>
    <property type="evidence" value="ECO:0007669"/>
    <property type="project" value="TreeGrafter"/>
</dbReference>
<evidence type="ECO:0000256" key="4">
    <source>
        <dbReference type="ARBA" id="ARBA00022490"/>
    </source>
</evidence>
<keyword evidence="4 6" id="KW-0963">Cytoplasm</keyword>
<evidence type="ECO:0000256" key="7">
    <source>
        <dbReference type="SAM" id="MobiDB-lite"/>
    </source>
</evidence>
<dbReference type="GO" id="GO:0070966">
    <property type="term" value="P:nuclear-transcribed mRNA catabolic process, no-go decay"/>
    <property type="evidence" value="ECO:0007669"/>
    <property type="project" value="InterPro"/>
</dbReference>
<dbReference type="AlphaFoldDB" id="A0A1Y2B5G0"/>
<feature type="compositionally biased region" description="Acidic residues" evidence="7">
    <location>
        <begin position="371"/>
        <end position="391"/>
    </location>
</feature>
<dbReference type="InterPro" id="IPR058547">
    <property type="entry name" value="Pelota_N"/>
</dbReference>
<dbReference type="InterPro" id="IPR005140">
    <property type="entry name" value="eRF1_Pelota-like_N"/>
</dbReference>
<dbReference type="FunFam" id="3.30.420.60:FF:000002">
    <property type="entry name" value="Protein pelota homolog"/>
    <property type="match status" value="1"/>
</dbReference>
<dbReference type="InterPro" id="IPR004405">
    <property type="entry name" value="TF_pelota"/>
</dbReference>
<dbReference type="GO" id="GO:0046872">
    <property type="term" value="F:metal ion binding"/>
    <property type="evidence" value="ECO:0007669"/>
    <property type="project" value="UniProtKB-KW"/>
</dbReference>
<dbReference type="Pfam" id="PF26356">
    <property type="entry name" value="Pelota_N"/>
    <property type="match status" value="1"/>
</dbReference>
<comment type="subcellular location">
    <subcellularLocation>
        <location evidence="2 6">Cytoplasm</location>
    </subcellularLocation>
</comment>
<gene>
    <name evidence="9" type="ORF">LY90DRAFT_424386</name>
</gene>
<dbReference type="GO" id="GO:0071025">
    <property type="term" value="P:RNA surveillance"/>
    <property type="evidence" value="ECO:0007669"/>
    <property type="project" value="InterPro"/>
</dbReference>
<keyword evidence="10" id="KW-1185">Reference proteome</keyword>
<dbReference type="InterPro" id="IPR042226">
    <property type="entry name" value="eFR1_2_sf"/>
</dbReference>
<feature type="region of interest" description="Disordered" evidence="7">
    <location>
        <begin position="370"/>
        <end position="406"/>
    </location>
</feature>
<dbReference type="PANTHER" id="PTHR10853">
    <property type="entry name" value="PELOTA"/>
    <property type="match status" value="1"/>
</dbReference>
<protein>
    <recommendedName>
        <fullName evidence="6">Protein DOM34 homolog</fullName>
    </recommendedName>
</protein>
<dbReference type="GO" id="GO:0005737">
    <property type="term" value="C:cytoplasm"/>
    <property type="evidence" value="ECO:0007669"/>
    <property type="project" value="UniProtKB-SubCell"/>
</dbReference>
<name>A0A1Y2B5G0_9FUNG</name>
<dbReference type="Gene3D" id="3.30.420.60">
    <property type="entry name" value="eRF1 domain 2"/>
    <property type="match status" value="1"/>
</dbReference>
<dbReference type="Pfam" id="PF03465">
    <property type="entry name" value="eRF1_3"/>
    <property type="match status" value="1"/>
</dbReference>
<dbReference type="SUPFAM" id="SSF53137">
    <property type="entry name" value="Translational machinery components"/>
    <property type="match status" value="1"/>
</dbReference>
<comment type="caution">
    <text evidence="9">The sequence shown here is derived from an EMBL/GenBank/DDBJ whole genome shotgun (WGS) entry which is preliminary data.</text>
</comment>
<feature type="domain" description="eRF1/Pelota-like N-terminal" evidence="8">
    <location>
        <begin position="1"/>
        <end position="130"/>
    </location>
</feature>
<dbReference type="FunFam" id="3.30.1330.30:FF:000008">
    <property type="entry name" value="Protein pelota homolog"/>
    <property type="match status" value="1"/>
</dbReference>
<dbReference type="InterPro" id="IPR005141">
    <property type="entry name" value="eRF1_2"/>
</dbReference>
<dbReference type="InterPro" id="IPR029064">
    <property type="entry name" value="Ribosomal_eL30-like_sf"/>
</dbReference>
<dbReference type="Proteomes" id="UP000193920">
    <property type="component" value="Unassembled WGS sequence"/>
</dbReference>
<evidence type="ECO:0000259" key="8">
    <source>
        <dbReference type="SMART" id="SM01194"/>
    </source>
</evidence>
<dbReference type="STRING" id="1754190.A0A1Y2B5G0"/>
<accession>A0A1Y2B5G0</accession>
<comment type="function">
    <text evidence="6">Component of the Dom34-Hbs1 complex, a complex that recognizes stalled ribosomes and triggers the No-Go Decay (NGD) pathway (PubMed:20890290). In the Dom34-Hbs1 complex, dom34 recognizes ribosomes stalled at the 3' end of an mRNA and engages stalled ribosomes by destabilizing mRNA in the mRNA channel. Following ribosome-binding, the Dom34-Hbs1 complex promotes the disassembly of stalled ribosomes, followed by degradation of damaged mRNAs as part of the NGD pathway.</text>
</comment>
<dbReference type="InterPro" id="IPR038069">
    <property type="entry name" value="Pelota/DOM34_N"/>
</dbReference>
<dbReference type="Pfam" id="PF03464">
    <property type="entry name" value="eRF1_2"/>
    <property type="match status" value="1"/>
</dbReference>
<dbReference type="PANTHER" id="PTHR10853:SF0">
    <property type="entry name" value="PROTEIN PELOTA HOMOLOG"/>
    <property type="match status" value="1"/>
</dbReference>
<dbReference type="SUPFAM" id="SSF159065">
    <property type="entry name" value="Dom34/Pelota N-terminal domain-like"/>
    <property type="match status" value="1"/>
</dbReference>
<keyword evidence="5 6" id="KW-0479">Metal-binding</keyword>
<evidence type="ECO:0000256" key="3">
    <source>
        <dbReference type="ARBA" id="ARBA00009504"/>
    </source>
</evidence>
<evidence type="ECO:0000256" key="5">
    <source>
        <dbReference type="ARBA" id="ARBA00022723"/>
    </source>
</evidence>
<comment type="similarity">
    <text evidence="3 6">Belongs to the eukaryotic release factor 1 family. Pelota subfamily.</text>
</comment>
<dbReference type="SMART" id="SM01194">
    <property type="entry name" value="eRF1_1"/>
    <property type="match status" value="1"/>
</dbReference>
<dbReference type="FunFam" id="2.30.30.870:FF:000001">
    <property type="entry name" value="Protein pelota homolog"/>
    <property type="match status" value="1"/>
</dbReference>
<evidence type="ECO:0000256" key="1">
    <source>
        <dbReference type="ARBA" id="ARBA00001968"/>
    </source>
</evidence>